<protein>
    <submittedName>
        <fullName evidence="2">Uncharacterized protein</fullName>
    </submittedName>
</protein>
<dbReference type="OrthoDB" id="2816594at2759"/>
<feature type="region of interest" description="Disordered" evidence="1">
    <location>
        <begin position="39"/>
        <end position="62"/>
    </location>
</feature>
<comment type="caution">
    <text evidence="2">The sequence shown here is derived from an EMBL/GenBank/DDBJ whole genome shotgun (WGS) entry which is preliminary data.</text>
</comment>
<accession>A0A8K0UYS2</accession>
<evidence type="ECO:0000313" key="3">
    <source>
        <dbReference type="Proteomes" id="UP000813824"/>
    </source>
</evidence>
<dbReference type="AlphaFoldDB" id="A0A8K0UYS2"/>
<reference evidence="2" key="1">
    <citation type="journal article" date="2021" name="New Phytol.">
        <title>Evolutionary innovations through gain and loss of genes in the ectomycorrhizal Boletales.</title>
        <authorList>
            <person name="Wu G."/>
            <person name="Miyauchi S."/>
            <person name="Morin E."/>
            <person name="Kuo A."/>
            <person name="Drula E."/>
            <person name="Varga T."/>
            <person name="Kohler A."/>
            <person name="Feng B."/>
            <person name="Cao Y."/>
            <person name="Lipzen A."/>
            <person name="Daum C."/>
            <person name="Hundley H."/>
            <person name="Pangilinan J."/>
            <person name="Johnson J."/>
            <person name="Barry K."/>
            <person name="LaButti K."/>
            <person name="Ng V."/>
            <person name="Ahrendt S."/>
            <person name="Min B."/>
            <person name="Choi I.G."/>
            <person name="Park H."/>
            <person name="Plett J.M."/>
            <person name="Magnuson J."/>
            <person name="Spatafora J.W."/>
            <person name="Nagy L.G."/>
            <person name="Henrissat B."/>
            <person name="Grigoriev I.V."/>
            <person name="Yang Z.L."/>
            <person name="Xu J."/>
            <person name="Martin F.M."/>
        </authorList>
    </citation>
    <scope>NUCLEOTIDE SEQUENCE</scope>
    <source>
        <strain evidence="2">KKN 215</strain>
    </source>
</reference>
<evidence type="ECO:0000256" key="1">
    <source>
        <dbReference type="SAM" id="MobiDB-lite"/>
    </source>
</evidence>
<proteinExistence type="predicted"/>
<evidence type="ECO:0000313" key="2">
    <source>
        <dbReference type="EMBL" id="KAH8107074.1"/>
    </source>
</evidence>
<sequence length="152" mass="17767">MFLVRFRGRIIPKGPFITGVSAGLGGPRTCLPLHPLRRRRRRRRRRATSDERRTPRREFGSLPCPTSADEPCERWKVRFFKSKGCEHLTFTGENTVDCASQDCFLSKDHRCRTHSPSCRCRRYYTQPERITTHEVDGLCPLCVKGGYRNQRR</sequence>
<gene>
    <name evidence="2" type="ORF">BXZ70DRAFT_272813</name>
</gene>
<dbReference type="Proteomes" id="UP000813824">
    <property type="component" value="Unassembled WGS sequence"/>
</dbReference>
<keyword evidence="3" id="KW-1185">Reference proteome</keyword>
<name>A0A8K0UYS2_9AGAR</name>
<feature type="compositionally biased region" description="Basic and acidic residues" evidence="1">
    <location>
        <begin position="47"/>
        <end position="59"/>
    </location>
</feature>
<dbReference type="EMBL" id="JAEVFJ010000002">
    <property type="protein sequence ID" value="KAH8107074.1"/>
    <property type="molecule type" value="Genomic_DNA"/>
</dbReference>
<organism evidence="2 3">
    <name type="scientific">Cristinia sonorae</name>
    <dbReference type="NCBI Taxonomy" id="1940300"/>
    <lineage>
        <taxon>Eukaryota</taxon>
        <taxon>Fungi</taxon>
        <taxon>Dikarya</taxon>
        <taxon>Basidiomycota</taxon>
        <taxon>Agaricomycotina</taxon>
        <taxon>Agaricomycetes</taxon>
        <taxon>Agaricomycetidae</taxon>
        <taxon>Agaricales</taxon>
        <taxon>Pleurotineae</taxon>
        <taxon>Stephanosporaceae</taxon>
        <taxon>Cristinia</taxon>
    </lineage>
</organism>